<proteinExistence type="predicted"/>
<sequence>MKYVWLLMLLLCSPAFAQESAGPGTPRAELALVDDEFGVASRRFGLRRHVEMAQWQRSDGEYVVIWSAQPIDSTGFPPQYRNPGEFRLPSREWTTAATMPDGRPLAEEAVETLGIWRPLTPVPEALPENMAATFQFDGSTLTTAEDVAAPRAGDLRIRWLERVLPPLHGQVVLRDGAWIVADASVDPAEMPATDPGEVPPADGEGEVRNYTPWVGGLLLLIVAILVAIRHRQRRRRTP</sequence>
<evidence type="ECO:0000313" key="4">
    <source>
        <dbReference type="Proteomes" id="UP001566331"/>
    </source>
</evidence>
<feature type="chain" id="PRO_5046122393" evidence="2">
    <location>
        <begin position="18"/>
        <end position="238"/>
    </location>
</feature>
<dbReference type="RefSeq" id="WP_370565035.1">
    <property type="nucleotide sequence ID" value="NZ_JBFWIB010000012.1"/>
</dbReference>
<comment type="caution">
    <text evidence="3">The sequence shown here is derived from an EMBL/GenBank/DDBJ whole genome shotgun (WGS) entry which is preliminary data.</text>
</comment>
<evidence type="ECO:0000256" key="2">
    <source>
        <dbReference type="SAM" id="SignalP"/>
    </source>
</evidence>
<evidence type="ECO:0000256" key="1">
    <source>
        <dbReference type="SAM" id="Phobius"/>
    </source>
</evidence>
<evidence type="ECO:0000313" key="3">
    <source>
        <dbReference type="EMBL" id="MEZ0475603.1"/>
    </source>
</evidence>
<gene>
    <name evidence="3" type="ORF">AB6713_13420</name>
</gene>
<protein>
    <submittedName>
        <fullName evidence="3">Uncharacterized protein</fullName>
    </submittedName>
</protein>
<reference evidence="3 4" key="1">
    <citation type="submission" date="2024-07" db="EMBL/GenBank/DDBJ databases">
        <title>Luteimonas salilacus sp. nov., isolated from the shore soil of Salt Lake in Tibet of China.</title>
        <authorList>
            <person name="Zhang X."/>
            <person name="Li A."/>
        </authorList>
    </citation>
    <scope>NUCLEOTIDE SEQUENCE [LARGE SCALE GENOMIC DNA]</scope>
    <source>
        <strain evidence="3 4">B3-2-R+30</strain>
    </source>
</reference>
<keyword evidence="4" id="KW-1185">Reference proteome</keyword>
<feature type="signal peptide" evidence="2">
    <location>
        <begin position="1"/>
        <end position="17"/>
    </location>
</feature>
<dbReference type="Proteomes" id="UP001566331">
    <property type="component" value="Unassembled WGS sequence"/>
</dbReference>
<name>A0ABV4HS64_9GAMM</name>
<feature type="transmembrane region" description="Helical" evidence="1">
    <location>
        <begin position="210"/>
        <end position="228"/>
    </location>
</feature>
<keyword evidence="1" id="KW-0812">Transmembrane</keyword>
<organism evidence="3 4">
    <name type="scientific">Luteimonas salinilitoris</name>
    <dbReference type="NCBI Taxonomy" id="3237697"/>
    <lineage>
        <taxon>Bacteria</taxon>
        <taxon>Pseudomonadati</taxon>
        <taxon>Pseudomonadota</taxon>
        <taxon>Gammaproteobacteria</taxon>
        <taxon>Lysobacterales</taxon>
        <taxon>Lysobacteraceae</taxon>
        <taxon>Luteimonas</taxon>
    </lineage>
</organism>
<keyword evidence="2" id="KW-0732">Signal</keyword>
<keyword evidence="1" id="KW-0472">Membrane</keyword>
<keyword evidence="1" id="KW-1133">Transmembrane helix</keyword>
<accession>A0ABV4HS64</accession>
<dbReference type="EMBL" id="JBFWIC010000019">
    <property type="protein sequence ID" value="MEZ0475603.1"/>
    <property type="molecule type" value="Genomic_DNA"/>
</dbReference>